<organism evidence="4 5">
    <name type="scientific">Aldrovandia affinis</name>
    <dbReference type="NCBI Taxonomy" id="143900"/>
    <lineage>
        <taxon>Eukaryota</taxon>
        <taxon>Metazoa</taxon>
        <taxon>Chordata</taxon>
        <taxon>Craniata</taxon>
        <taxon>Vertebrata</taxon>
        <taxon>Euteleostomi</taxon>
        <taxon>Actinopterygii</taxon>
        <taxon>Neopterygii</taxon>
        <taxon>Teleostei</taxon>
        <taxon>Notacanthiformes</taxon>
        <taxon>Halosauridae</taxon>
        <taxon>Aldrovandia</taxon>
    </lineage>
</organism>
<dbReference type="AlphaFoldDB" id="A0AAD7T4Y6"/>
<dbReference type="EMBL" id="JAINUG010000013">
    <property type="protein sequence ID" value="KAJ8414310.1"/>
    <property type="molecule type" value="Genomic_DNA"/>
</dbReference>
<dbReference type="SUPFAM" id="SSF54160">
    <property type="entry name" value="Chromo domain-like"/>
    <property type="match status" value="1"/>
</dbReference>
<proteinExistence type="predicted"/>
<keyword evidence="5" id="KW-1185">Reference proteome</keyword>
<dbReference type="Pfam" id="PF00385">
    <property type="entry name" value="Chromo"/>
    <property type="match status" value="1"/>
</dbReference>
<evidence type="ECO:0000259" key="3">
    <source>
        <dbReference type="PROSITE" id="PS50013"/>
    </source>
</evidence>
<dbReference type="Proteomes" id="UP001221898">
    <property type="component" value="Unassembled WGS sequence"/>
</dbReference>
<feature type="region of interest" description="Disordered" evidence="2">
    <location>
        <begin position="94"/>
        <end position="114"/>
    </location>
</feature>
<gene>
    <name evidence="4" type="ORF">AAFF_G00051800</name>
</gene>
<protein>
    <recommendedName>
        <fullName evidence="3">Chromo domain-containing protein</fullName>
    </recommendedName>
</protein>
<comment type="subcellular location">
    <subcellularLocation>
        <location evidence="1">Nucleus</location>
    </subcellularLocation>
</comment>
<evidence type="ECO:0000313" key="5">
    <source>
        <dbReference type="Proteomes" id="UP001221898"/>
    </source>
</evidence>
<name>A0AAD7T4Y6_9TELE</name>
<evidence type="ECO:0000256" key="2">
    <source>
        <dbReference type="SAM" id="MobiDB-lite"/>
    </source>
</evidence>
<dbReference type="InterPro" id="IPR016197">
    <property type="entry name" value="Chromo-like_dom_sf"/>
</dbReference>
<feature type="domain" description="Chromo" evidence="3">
    <location>
        <begin position="1"/>
        <end position="40"/>
    </location>
</feature>
<dbReference type="InterPro" id="IPR023780">
    <property type="entry name" value="Chromo_domain"/>
</dbReference>
<sequence length="139" mass="15355">MLRSTQYLVDWEGYGPEEQSWVPAKDILDPSLIRDLRRRHASCPGGTSGAVPGGGTWAAVAVTSHLRPSHGRAVRYFCDLSACSAHLHPSAGMPVMSEEESRSPRGATGLQAPEINWKITKENNKRLLRRRWPRSPVGN</sequence>
<evidence type="ECO:0000256" key="1">
    <source>
        <dbReference type="ARBA" id="ARBA00004123"/>
    </source>
</evidence>
<evidence type="ECO:0000313" key="4">
    <source>
        <dbReference type="EMBL" id="KAJ8414310.1"/>
    </source>
</evidence>
<dbReference type="Gene3D" id="2.40.50.40">
    <property type="match status" value="1"/>
</dbReference>
<dbReference type="InterPro" id="IPR000953">
    <property type="entry name" value="Chromo/chromo_shadow_dom"/>
</dbReference>
<comment type="caution">
    <text evidence="4">The sequence shown here is derived from an EMBL/GenBank/DDBJ whole genome shotgun (WGS) entry which is preliminary data.</text>
</comment>
<accession>A0AAD7T4Y6</accession>
<dbReference type="PROSITE" id="PS50013">
    <property type="entry name" value="CHROMO_2"/>
    <property type="match status" value="1"/>
</dbReference>
<dbReference type="GO" id="GO:0005634">
    <property type="term" value="C:nucleus"/>
    <property type="evidence" value="ECO:0007669"/>
    <property type="project" value="UniProtKB-SubCell"/>
</dbReference>
<reference evidence="4" key="1">
    <citation type="journal article" date="2023" name="Science">
        <title>Genome structures resolve the early diversification of teleost fishes.</title>
        <authorList>
            <person name="Parey E."/>
            <person name="Louis A."/>
            <person name="Montfort J."/>
            <person name="Bouchez O."/>
            <person name="Roques C."/>
            <person name="Iampietro C."/>
            <person name="Lluch J."/>
            <person name="Castinel A."/>
            <person name="Donnadieu C."/>
            <person name="Desvignes T."/>
            <person name="Floi Bucao C."/>
            <person name="Jouanno E."/>
            <person name="Wen M."/>
            <person name="Mejri S."/>
            <person name="Dirks R."/>
            <person name="Jansen H."/>
            <person name="Henkel C."/>
            <person name="Chen W.J."/>
            <person name="Zahm M."/>
            <person name="Cabau C."/>
            <person name="Klopp C."/>
            <person name="Thompson A.W."/>
            <person name="Robinson-Rechavi M."/>
            <person name="Braasch I."/>
            <person name="Lecointre G."/>
            <person name="Bobe J."/>
            <person name="Postlethwait J.H."/>
            <person name="Berthelot C."/>
            <person name="Roest Crollius H."/>
            <person name="Guiguen Y."/>
        </authorList>
    </citation>
    <scope>NUCLEOTIDE SEQUENCE</scope>
    <source>
        <strain evidence="4">NC1722</strain>
    </source>
</reference>